<reference evidence="1" key="2">
    <citation type="submission" date="2020-09" db="EMBL/GenBank/DDBJ databases">
        <authorList>
            <person name="Sun Q."/>
            <person name="Kim S."/>
        </authorList>
    </citation>
    <scope>NUCLEOTIDE SEQUENCE</scope>
    <source>
        <strain evidence="1">KCTC 12113</strain>
    </source>
</reference>
<accession>A0A918IT84</accession>
<organism evidence="1 2">
    <name type="scientific">Arenibacter certesii</name>
    <dbReference type="NCBI Taxonomy" id="228955"/>
    <lineage>
        <taxon>Bacteria</taxon>
        <taxon>Pseudomonadati</taxon>
        <taxon>Bacteroidota</taxon>
        <taxon>Flavobacteriia</taxon>
        <taxon>Flavobacteriales</taxon>
        <taxon>Flavobacteriaceae</taxon>
        <taxon>Arenibacter</taxon>
    </lineage>
</organism>
<dbReference type="RefSeq" id="WP_026812397.1">
    <property type="nucleotide sequence ID" value="NZ_BMWP01000006.1"/>
</dbReference>
<dbReference type="Proteomes" id="UP000634668">
    <property type="component" value="Unassembled WGS sequence"/>
</dbReference>
<reference evidence="1" key="1">
    <citation type="journal article" date="2014" name="Int. J. Syst. Evol. Microbiol.">
        <title>Complete genome sequence of Corynebacterium casei LMG S-19264T (=DSM 44701T), isolated from a smear-ripened cheese.</title>
        <authorList>
            <consortium name="US DOE Joint Genome Institute (JGI-PGF)"/>
            <person name="Walter F."/>
            <person name="Albersmeier A."/>
            <person name="Kalinowski J."/>
            <person name="Ruckert C."/>
        </authorList>
    </citation>
    <scope>NUCLEOTIDE SEQUENCE</scope>
    <source>
        <strain evidence="1">KCTC 12113</strain>
    </source>
</reference>
<evidence type="ECO:0000313" key="1">
    <source>
        <dbReference type="EMBL" id="GGW28650.1"/>
    </source>
</evidence>
<dbReference type="AlphaFoldDB" id="A0A918IT84"/>
<evidence type="ECO:0000313" key="2">
    <source>
        <dbReference type="Proteomes" id="UP000634668"/>
    </source>
</evidence>
<protein>
    <submittedName>
        <fullName evidence="1">Uncharacterized protein</fullName>
    </submittedName>
</protein>
<sequence>MEENKKIADLPSYAKPRKEIQGAYAIGKIIKFFSFFGLKNESLNEAFSKIPDLKREIEHLSTIPDKFNNHFANLGWIAHESMNSPLMEKAVELADNGETQKAEDILSDHFTSTQINWLQHRFKVLPEFSIRFDLIKKAYEDTLEGRFYSCVPIILLVIDGVVNDISKSKGFFTENTDLTAWDSIAAHSSGLTAIRDIFNTTRKRTNTDEIFLPYRNGILHGRDLKFDNKYVTGKCWSTLFAINDWARALKEQKENPPIPETQPSLRESLRDLKKTIVEHNEWRIKHDKMLKELENWKPRAESELSLNPSDFKKFSPEKQAYDLAQNWLNKNYGKIAIQMYRIGDKEINVGAEAGKIRRELDYKILKDFKITKIKDDKPAISEVTMDITYDLNGKEMNKEIVMRMICKSPYGEIGINGQEDIAWEFINNFFYRLDF</sequence>
<gene>
    <name evidence="1" type="ORF">GCM10007383_12570</name>
</gene>
<keyword evidence="2" id="KW-1185">Reference proteome</keyword>
<proteinExistence type="predicted"/>
<dbReference type="EMBL" id="BMWP01000006">
    <property type="protein sequence ID" value="GGW28650.1"/>
    <property type="molecule type" value="Genomic_DNA"/>
</dbReference>
<comment type="caution">
    <text evidence="1">The sequence shown here is derived from an EMBL/GenBank/DDBJ whole genome shotgun (WGS) entry which is preliminary data.</text>
</comment>
<name>A0A918IT84_9FLAO</name>